<dbReference type="FunFam" id="3.20.20.140:FF:000014">
    <property type="entry name" value="5-methylthioadenosine/S-adenosylhomocysteine deaminase"/>
    <property type="match status" value="1"/>
</dbReference>
<reference evidence="7" key="1">
    <citation type="journal article" date="2014" name="Int. J. Syst. Evol. Microbiol.">
        <title>Complete genome sequence of Corynebacterium casei LMG S-19264T (=DSM 44701T), isolated from a smear-ripened cheese.</title>
        <authorList>
            <consortium name="US DOE Joint Genome Institute (JGI-PGF)"/>
            <person name="Walter F."/>
            <person name="Albersmeier A."/>
            <person name="Kalinowski J."/>
            <person name="Ruckert C."/>
        </authorList>
    </citation>
    <scope>NUCLEOTIDE SEQUENCE</scope>
    <source>
        <strain evidence="7">KCTC 23430</strain>
    </source>
</reference>
<feature type="binding site" evidence="5">
    <location>
        <position position="319"/>
    </location>
    <ligand>
        <name>Zn(2+)</name>
        <dbReference type="ChEBI" id="CHEBI:29105"/>
    </ligand>
</feature>
<dbReference type="PANTHER" id="PTHR43794:SF11">
    <property type="entry name" value="AMIDOHYDROLASE-RELATED DOMAIN-CONTAINING PROTEIN"/>
    <property type="match status" value="1"/>
</dbReference>
<feature type="domain" description="Amidohydrolase-related" evidence="6">
    <location>
        <begin position="72"/>
        <end position="422"/>
    </location>
</feature>
<feature type="binding site" evidence="5">
    <location>
        <position position="81"/>
    </location>
    <ligand>
        <name>Zn(2+)</name>
        <dbReference type="ChEBI" id="CHEBI:29105"/>
    </ligand>
</feature>
<name>A0A918XCQ8_9GAMM</name>
<comment type="catalytic activity">
    <reaction evidence="5">
        <text>S-adenosyl-L-homocysteine + H2O + H(+) = S-inosyl-L-homocysteine + NH4(+)</text>
        <dbReference type="Rhea" id="RHEA:20716"/>
        <dbReference type="ChEBI" id="CHEBI:15377"/>
        <dbReference type="ChEBI" id="CHEBI:15378"/>
        <dbReference type="ChEBI" id="CHEBI:28938"/>
        <dbReference type="ChEBI" id="CHEBI:57856"/>
        <dbReference type="ChEBI" id="CHEBI:57985"/>
        <dbReference type="EC" id="3.5.4.28"/>
    </reaction>
</comment>
<dbReference type="InterPro" id="IPR011059">
    <property type="entry name" value="Metal-dep_hydrolase_composite"/>
</dbReference>
<dbReference type="GO" id="GO:0050270">
    <property type="term" value="F:S-adenosylhomocysteine deaminase activity"/>
    <property type="evidence" value="ECO:0007669"/>
    <property type="project" value="UniProtKB-UniRule"/>
</dbReference>
<evidence type="ECO:0000256" key="5">
    <source>
        <dbReference type="HAMAP-Rule" id="MF_01281"/>
    </source>
</evidence>
<protein>
    <recommendedName>
        <fullName evidence="5">5-methylthioadenosine/S-adenosylhomocysteine deaminase</fullName>
        <shortName evidence="5">MTA/SAH deaminase</shortName>
        <ecNumber evidence="5">3.5.4.28</ecNumber>
        <ecNumber evidence="5">3.5.4.31</ecNumber>
    </recommendedName>
</protein>
<dbReference type="EMBL" id="BMYM01000001">
    <property type="protein sequence ID" value="GHD25084.1"/>
    <property type="molecule type" value="Genomic_DNA"/>
</dbReference>
<comment type="caution">
    <text evidence="5">Lacks conserved residue(s) required for the propagation of feature annotation.</text>
</comment>
<reference evidence="7" key="2">
    <citation type="submission" date="2020-09" db="EMBL/GenBank/DDBJ databases">
        <authorList>
            <person name="Sun Q."/>
            <person name="Kim S."/>
        </authorList>
    </citation>
    <scope>NUCLEOTIDE SEQUENCE</scope>
    <source>
        <strain evidence="7">KCTC 23430</strain>
    </source>
</reference>
<evidence type="ECO:0000256" key="3">
    <source>
        <dbReference type="ARBA" id="ARBA00022801"/>
    </source>
</evidence>
<keyword evidence="8" id="KW-1185">Reference proteome</keyword>
<dbReference type="InterPro" id="IPR023512">
    <property type="entry name" value="Deaminase_MtaD/DadD"/>
</dbReference>
<evidence type="ECO:0000256" key="2">
    <source>
        <dbReference type="ARBA" id="ARBA00022723"/>
    </source>
</evidence>
<feature type="binding site" evidence="5">
    <location>
        <position position="231"/>
    </location>
    <ligand>
        <name>Zn(2+)</name>
        <dbReference type="ChEBI" id="CHEBI:29105"/>
    </ligand>
</feature>
<dbReference type="Gene3D" id="3.20.20.140">
    <property type="entry name" value="Metal-dependent hydrolases"/>
    <property type="match status" value="1"/>
</dbReference>
<comment type="caution">
    <text evidence="7">The sequence shown here is derived from an EMBL/GenBank/DDBJ whole genome shotgun (WGS) entry which is preliminary data.</text>
</comment>
<dbReference type="GO" id="GO:0046872">
    <property type="term" value="F:metal ion binding"/>
    <property type="evidence" value="ECO:0007669"/>
    <property type="project" value="UniProtKB-KW"/>
</dbReference>
<sequence>MAVLSLCAGAAPAQSADLVVYGDYVLTMVPDEPVLENGAVVVRDGAIIAVGSRQTIDEQYIGAEAIAGTHRVVMPGLVNGHTHTAMTLFRGMVDDLDLMTWLNKYVFPMEGRFVTPEFVRIGTELACWEMIRGGTTSFVDMYFYPDDIARVVDRCGLRAVVASPHIDYPSPGFSGWDDSFAAAVDFVKRWQGKHPRITPAFAPHAPYTVSPDHLRATVEKAAELDAIVSMHLAEAPSESAYIAENFATTPVRHVQGLGLYNQRLIAAHMVQLDPNDIALTAASGVGAIHNPTSNMKLGAGISPVPAMLNAGVNVGLGTDGAASNNDLDLWEEVRLAALLHKVQTGDPTAVPALQALTMATRMGAVAARLGDKVGQLKPGMRADLIQVQLNKTRQLPLYDVVSHLVYVTDSSDVVTTVVDGKLLMRDREVLTIDEAALRASVARKSDEIRSALAATDDAS</sequence>
<dbReference type="EC" id="3.5.4.31" evidence="5"/>
<evidence type="ECO:0000313" key="8">
    <source>
        <dbReference type="Proteomes" id="UP000644693"/>
    </source>
</evidence>
<dbReference type="Proteomes" id="UP000644693">
    <property type="component" value="Unassembled WGS sequence"/>
</dbReference>
<comment type="similarity">
    <text evidence="1">Belongs to the metallo-dependent hydrolases superfamily. ATZ/TRZ family.</text>
</comment>
<dbReference type="PANTHER" id="PTHR43794">
    <property type="entry name" value="AMINOHYDROLASE SSNA-RELATED"/>
    <property type="match status" value="1"/>
</dbReference>
<evidence type="ECO:0000256" key="4">
    <source>
        <dbReference type="ARBA" id="ARBA00022833"/>
    </source>
</evidence>
<dbReference type="AlphaFoldDB" id="A0A918XCQ8"/>
<dbReference type="Gene3D" id="2.30.40.10">
    <property type="entry name" value="Urease, subunit C, domain 1"/>
    <property type="match status" value="1"/>
</dbReference>
<accession>A0A918XCQ8</accession>
<keyword evidence="4 5" id="KW-0862">Zinc</keyword>
<dbReference type="InterPro" id="IPR050287">
    <property type="entry name" value="MTA/SAH_deaminase"/>
</dbReference>
<comment type="catalytic activity">
    <reaction evidence="5">
        <text>S-methyl-5'-thioadenosine + H2O + H(+) = S-methyl-5'-thioinosine + NH4(+)</text>
        <dbReference type="Rhea" id="RHEA:25025"/>
        <dbReference type="ChEBI" id="CHEBI:15377"/>
        <dbReference type="ChEBI" id="CHEBI:15378"/>
        <dbReference type="ChEBI" id="CHEBI:17509"/>
        <dbReference type="ChEBI" id="CHEBI:28938"/>
        <dbReference type="ChEBI" id="CHEBI:48595"/>
        <dbReference type="EC" id="3.5.4.31"/>
    </reaction>
</comment>
<proteinExistence type="inferred from homology"/>
<gene>
    <name evidence="5" type="primary">mtaD</name>
    <name evidence="7" type="ORF">GCM10007053_00430</name>
</gene>
<dbReference type="CDD" id="cd01298">
    <property type="entry name" value="ATZ_TRZ_like"/>
    <property type="match status" value="1"/>
</dbReference>
<dbReference type="HAMAP" id="MF_01281">
    <property type="entry name" value="MTA_SAH_deamin"/>
    <property type="match status" value="1"/>
</dbReference>
<feature type="binding site" evidence="5">
    <location>
        <position position="83"/>
    </location>
    <ligand>
        <name>Zn(2+)</name>
        <dbReference type="ChEBI" id="CHEBI:29105"/>
    </ligand>
</feature>
<dbReference type="InterPro" id="IPR006680">
    <property type="entry name" value="Amidohydro-rel"/>
</dbReference>
<comment type="cofactor">
    <cofactor evidence="5">
        <name>Zn(2+)</name>
        <dbReference type="ChEBI" id="CHEBI:29105"/>
    </cofactor>
    <text evidence="5">Binds 1 zinc ion per subunit.</text>
</comment>
<dbReference type="InterPro" id="IPR032466">
    <property type="entry name" value="Metal_Hydrolase"/>
</dbReference>
<comment type="function">
    <text evidence="5">Catalyzes the deamination of 5-methylthioadenosine and S-adenosyl-L-homocysteine into 5-methylthioinosine and S-inosyl-L-homocysteine, respectively. Is also able to deaminate adenosine.</text>
</comment>
<feature type="binding site" evidence="5">
    <location>
        <position position="234"/>
    </location>
    <ligand>
        <name>substrate</name>
    </ligand>
</feature>
<organism evidence="7 8">
    <name type="scientific">Parahalioglobus pacificus</name>
    <dbReference type="NCBI Taxonomy" id="930806"/>
    <lineage>
        <taxon>Bacteria</taxon>
        <taxon>Pseudomonadati</taxon>
        <taxon>Pseudomonadota</taxon>
        <taxon>Gammaproteobacteria</taxon>
        <taxon>Cellvibrionales</taxon>
        <taxon>Halieaceae</taxon>
        <taxon>Parahalioglobus</taxon>
    </lineage>
</organism>
<feature type="binding site" evidence="5">
    <location>
        <position position="110"/>
    </location>
    <ligand>
        <name>substrate</name>
    </ligand>
</feature>
<dbReference type="SUPFAM" id="SSF51338">
    <property type="entry name" value="Composite domain of metallo-dependent hydrolases"/>
    <property type="match status" value="1"/>
</dbReference>
<evidence type="ECO:0000313" key="7">
    <source>
        <dbReference type="EMBL" id="GHD25084.1"/>
    </source>
</evidence>
<dbReference type="Pfam" id="PF01979">
    <property type="entry name" value="Amidohydro_1"/>
    <property type="match status" value="1"/>
</dbReference>
<evidence type="ECO:0000256" key="1">
    <source>
        <dbReference type="ARBA" id="ARBA00006745"/>
    </source>
</evidence>
<keyword evidence="3 5" id="KW-0378">Hydrolase</keyword>
<keyword evidence="2 5" id="KW-0479">Metal-binding</keyword>
<dbReference type="EC" id="3.5.4.28" evidence="5"/>
<feature type="binding site" evidence="5">
    <location>
        <position position="204"/>
    </location>
    <ligand>
        <name>substrate</name>
    </ligand>
</feature>
<dbReference type="GO" id="GO:0090614">
    <property type="term" value="F:5'-methylthioadenosine deaminase activity"/>
    <property type="evidence" value="ECO:0007669"/>
    <property type="project" value="UniProtKB-UniRule"/>
</dbReference>
<evidence type="ECO:0000259" key="6">
    <source>
        <dbReference type="Pfam" id="PF01979"/>
    </source>
</evidence>
<feature type="binding site" evidence="5">
    <location>
        <position position="319"/>
    </location>
    <ligand>
        <name>substrate</name>
    </ligand>
</feature>
<dbReference type="SUPFAM" id="SSF51556">
    <property type="entry name" value="Metallo-dependent hydrolases"/>
    <property type="match status" value="1"/>
</dbReference>
<comment type="similarity">
    <text evidence="5">Belongs to the metallo-dependent hydrolases superfamily. MTA/SAH deaminase family.</text>
</comment>